<protein>
    <submittedName>
        <fullName evidence="1">Uncharacterized protein</fullName>
    </submittedName>
</protein>
<reference evidence="1" key="2">
    <citation type="submission" date="2015-03" db="EMBL/GenBank/DDBJ databases">
        <authorList>
            <person name="Chow C.-E.T."/>
            <person name="Winget D.M."/>
            <person name="White R.A.III."/>
            <person name="Hallam S.J."/>
            <person name="Suttle C.A."/>
        </authorList>
    </citation>
    <scope>NUCLEOTIDE SEQUENCE</scope>
    <source>
        <strain evidence="1">Anoxic2_5</strain>
    </source>
</reference>
<proteinExistence type="predicted"/>
<evidence type="ECO:0000313" key="1">
    <source>
        <dbReference type="EMBL" id="AKH47107.1"/>
    </source>
</evidence>
<dbReference type="EMBL" id="KR029589">
    <property type="protein sequence ID" value="AKH47107.1"/>
    <property type="molecule type" value="Genomic_DNA"/>
</dbReference>
<accession>A0A0F7L6J7</accession>
<organism evidence="1">
    <name type="scientific">uncultured marine virus</name>
    <dbReference type="NCBI Taxonomy" id="186617"/>
    <lineage>
        <taxon>Viruses</taxon>
        <taxon>environmental samples</taxon>
    </lineage>
</organism>
<reference evidence="1" key="1">
    <citation type="journal article" date="2015" name="Front. Microbiol.">
        <title>Combining genomic sequencing methods to explore viral diversity and reveal potential virus-host interactions.</title>
        <authorList>
            <person name="Chow C.E."/>
            <person name="Winget D.M."/>
            <person name="White R.A.III."/>
            <person name="Hallam S.J."/>
            <person name="Suttle C.A."/>
        </authorList>
    </citation>
    <scope>NUCLEOTIDE SEQUENCE</scope>
    <source>
        <strain evidence="1">Anoxic2_5</strain>
    </source>
</reference>
<name>A0A0F7L6J7_9VIRU</name>
<sequence length="110" mass="12037">MRGRRTRRRVQTMWRGQGRPTTRLRPLEAVRSRGKSRLAPVELEDVVDGRSTTGDVDVASKKFVTLPDVGLDDGVLVRGLQHAGGGHRLGLVEAKPQVRGVAQHGVKRGP</sequence>